<dbReference type="EMBL" id="CP001706">
    <property type="protein sequence ID" value="ACV07783.1"/>
    <property type="molecule type" value="Genomic_DNA"/>
</dbReference>
<keyword evidence="2 5" id="KW-0012">Acyltransferase</keyword>
<reference evidence="5 6" key="1">
    <citation type="journal article" date="2009" name="Stand. Genomic Sci.">
        <title>Complete genome sequence of Jonesia denitrificans type strain (Prevot 55134).</title>
        <authorList>
            <person name="Pukall R."/>
            <person name="Gehrich-Schroter G."/>
            <person name="Lapidus A."/>
            <person name="Nolan M."/>
            <person name="Glavina Del Rio T."/>
            <person name="Lucas S."/>
            <person name="Chen F."/>
            <person name="Tice H."/>
            <person name="Pitluck S."/>
            <person name="Cheng J.F."/>
            <person name="Copeland A."/>
            <person name="Saunders E."/>
            <person name="Brettin T."/>
            <person name="Detter J.C."/>
            <person name="Bruce D."/>
            <person name="Goodwin L."/>
            <person name="Pati A."/>
            <person name="Ivanova N."/>
            <person name="Mavromatis K."/>
            <person name="Ovchinnikova G."/>
            <person name="Chen A."/>
            <person name="Palaniappan K."/>
            <person name="Land M."/>
            <person name="Hauser L."/>
            <person name="Chang Y.J."/>
            <person name="Jeffries C.D."/>
            <person name="Chain P."/>
            <person name="Goker M."/>
            <person name="Bristow J."/>
            <person name="Eisen J.A."/>
            <person name="Markowitz V."/>
            <person name="Hugenholtz P."/>
            <person name="Kyrpides N.C."/>
            <person name="Klenk H.P."/>
            <person name="Han C."/>
        </authorList>
    </citation>
    <scope>NUCLEOTIDE SEQUENCE [LARGE SCALE GENOMIC DNA]</scope>
    <source>
        <strain evidence="6">ATCC 14870 / DSM 20603 / BCRC 15368 / CIP 55.134 / JCM 11481 / NBRC 15587 / NCTC 10816 / Prevot 55134</strain>
    </source>
</reference>
<dbReference type="GO" id="GO:0006633">
    <property type="term" value="P:fatty acid biosynthetic process"/>
    <property type="evidence" value="ECO:0007669"/>
    <property type="project" value="InterPro"/>
</dbReference>
<dbReference type="PANTHER" id="PTHR34069">
    <property type="entry name" value="3-OXOACYL-[ACYL-CARRIER-PROTEIN] SYNTHASE 3"/>
    <property type="match status" value="1"/>
</dbReference>
<organism evidence="5 6">
    <name type="scientific">Jonesia denitrificans (strain ATCC 14870 / DSM 20603 / BCRC 15368 / CIP 55.134 / JCM 11481 / NBRC 15587 / NCTC 10816 / Prevot 55134)</name>
    <name type="common">Listeria denitrificans</name>
    <dbReference type="NCBI Taxonomy" id="471856"/>
    <lineage>
        <taxon>Bacteria</taxon>
        <taxon>Bacillati</taxon>
        <taxon>Actinomycetota</taxon>
        <taxon>Actinomycetes</taxon>
        <taxon>Micrococcales</taxon>
        <taxon>Jonesiaceae</taxon>
        <taxon>Jonesia</taxon>
    </lineage>
</organism>
<feature type="domain" description="Beta-ketoacyl-[acyl-carrier-protein] synthase III N-terminal" evidence="4">
    <location>
        <begin position="109"/>
        <end position="187"/>
    </location>
</feature>
<dbReference type="KEGG" id="jde:Jden_0108"/>
<dbReference type="Pfam" id="PF08545">
    <property type="entry name" value="ACP_syn_III"/>
    <property type="match status" value="1"/>
</dbReference>
<gene>
    <name evidence="5" type="ordered locus">Jden_0108</name>
</gene>
<accession>C7R5A5</accession>
<dbReference type="RefSeq" id="WP_012805888.1">
    <property type="nucleotide sequence ID" value="NC_013174.1"/>
</dbReference>
<feature type="domain" description="Beta-ketoacyl-[acyl-carrier-protein] synthase III C-terminal" evidence="3">
    <location>
        <begin position="250"/>
        <end position="323"/>
    </location>
</feature>
<evidence type="ECO:0000256" key="1">
    <source>
        <dbReference type="ARBA" id="ARBA00022679"/>
    </source>
</evidence>
<evidence type="ECO:0000313" key="6">
    <source>
        <dbReference type="Proteomes" id="UP000000628"/>
    </source>
</evidence>
<dbReference type="GO" id="GO:0004315">
    <property type="term" value="F:3-oxoacyl-[acyl-carrier-protein] synthase activity"/>
    <property type="evidence" value="ECO:0007669"/>
    <property type="project" value="UniProtKB-EC"/>
</dbReference>
<dbReference type="CDD" id="cd00830">
    <property type="entry name" value="KAS_III"/>
    <property type="match status" value="1"/>
</dbReference>
<dbReference type="HOGENOM" id="CLU_039592_4_2_11"/>
<dbReference type="Proteomes" id="UP000000628">
    <property type="component" value="Chromosome"/>
</dbReference>
<dbReference type="Pfam" id="PF08541">
    <property type="entry name" value="ACP_syn_III_C"/>
    <property type="match status" value="1"/>
</dbReference>
<dbReference type="SUPFAM" id="SSF53901">
    <property type="entry name" value="Thiolase-like"/>
    <property type="match status" value="2"/>
</dbReference>
<dbReference type="InterPro" id="IPR013747">
    <property type="entry name" value="ACP_syn_III_C"/>
</dbReference>
<protein>
    <submittedName>
        <fullName evidence="5">Beta-ketoacyl-acyl-carrier-protein synthase I</fullName>
        <ecNumber evidence="5">2.3.1.41</ecNumber>
    </submittedName>
</protein>
<dbReference type="InterPro" id="IPR016039">
    <property type="entry name" value="Thiolase-like"/>
</dbReference>
<dbReference type="Gene3D" id="3.40.47.10">
    <property type="match status" value="1"/>
</dbReference>
<evidence type="ECO:0000256" key="2">
    <source>
        <dbReference type="ARBA" id="ARBA00023315"/>
    </source>
</evidence>
<proteinExistence type="predicted"/>
<dbReference type="OrthoDB" id="9815506at2"/>
<keyword evidence="6" id="KW-1185">Reference proteome</keyword>
<sequence length="323" mass="34317">MRTLAMKVLGSAEKLPKRQVPTEEVAPMCGIDVTEAIERTGVHTRYWLSEEEDPLVLGTQAAEQAIADAGLRPADIDLVLNASGTPMQAIPDGGALMGAALGLTGHFAFSLHATCISFLVALQQAAFLIDAERARHVVIVSTEAGSRGLNFDQPESALLIGDAAVAIVVGPADRKEQGLQNASFTTDPRGVHDAEIRGFGTRIPVTHAVHSPADFQFDMNGLKLLRSALTVFPTFLETIAPGFSNGAPGIDRIIPHQTSKAGMELMSRFWGWDRMTVTLADVGNTIAASIPLAMHRTPIQPGEKALLIGTGSGTHYGALVVQW</sequence>
<dbReference type="EC" id="2.3.1.41" evidence="5"/>
<dbReference type="eggNOG" id="COG0332">
    <property type="taxonomic scope" value="Bacteria"/>
</dbReference>
<dbReference type="AlphaFoldDB" id="C7R5A5"/>
<dbReference type="PANTHER" id="PTHR34069:SF2">
    <property type="entry name" value="BETA-KETOACYL-[ACYL-CARRIER-PROTEIN] SYNTHASE III"/>
    <property type="match status" value="1"/>
</dbReference>
<dbReference type="STRING" id="471856.Jden_0108"/>
<name>C7R5A5_JONDD</name>
<evidence type="ECO:0000313" key="5">
    <source>
        <dbReference type="EMBL" id="ACV07783.1"/>
    </source>
</evidence>
<evidence type="ECO:0000259" key="4">
    <source>
        <dbReference type="Pfam" id="PF08545"/>
    </source>
</evidence>
<dbReference type="GO" id="GO:0044550">
    <property type="term" value="P:secondary metabolite biosynthetic process"/>
    <property type="evidence" value="ECO:0007669"/>
    <property type="project" value="TreeGrafter"/>
</dbReference>
<evidence type="ECO:0000259" key="3">
    <source>
        <dbReference type="Pfam" id="PF08541"/>
    </source>
</evidence>
<keyword evidence="1 5" id="KW-0808">Transferase</keyword>
<dbReference type="InterPro" id="IPR013751">
    <property type="entry name" value="ACP_syn_III_N"/>
</dbReference>